<evidence type="ECO:0000256" key="4">
    <source>
        <dbReference type="ARBA" id="ARBA00023118"/>
    </source>
</evidence>
<reference evidence="7" key="1">
    <citation type="submission" date="2019-08" db="EMBL/GenBank/DDBJ databases">
        <authorList>
            <person name="Kucharzyk K."/>
            <person name="Murdoch R.W."/>
            <person name="Higgins S."/>
            <person name="Loffler F."/>
        </authorList>
    </citation>
    <scope>NUCLEOTIDE SEQUENCE</scope>
</reference>
<dbReference type="Pfam" id="PF17953">
    <property type="entry name" value="Csm4_C"/>
    <property type="match status" value="1"/>
</dbReference>
<protein>
    <recommendedName>
        <fullName evidence="2">CRISPR system Cms protein Csm4</fullName>
    </recommendedName>
</protein>
<dbReference type="InterPro" id="IPR005510">
    <property type="entry name" value="Csm4"/>
</dbReference>
<dbReference type="GO" id="GO:0003723">
    <property type="term" value="F:RNA binding"/>
    <property type="evidence" value="ECO:0007669"/>
    <property type="project" value="UniProtKB-KW"/>
</dbReference>
<name>A0A644V3L5_9ZZZZ</name>
<keyword evidence="3" id="KW-0694">RNA-binding</keyword>
<feature type="domain" description="Csm4 C-terminal" evidence="6">
    <location>
        <begin position="249"/>
        <end position="342"/>
    </location>
</feature>
<feature type="domain" description="CRISPR type III-associated protein" evidence="5">
    <location>
        <begin position="6"/>
        <end position="228"/>
    </location>
</feature>
<comment type="similarity">
    <text evidence="1">Belongs to the CRISPR-associated Csm4 family.</text>
</comment>
<gene>
    <name evidence="7" type="ORF">SDC9_31895</name>
</gene>
<evidence type="ECO:0000313" key="7">
    <source>
        <dbReference type="EMBL" id="MPL85920.1"/>
    </source>
</evidence>
<sequence length="343" mass="39548">MLKAIKLRFSSPVHFGRGREELDKSELVYHSDSMKSALYAVGLSMFSEWKDEKRFHNSFRISSCFPYAKDEYFLPRPQLKRKIYFGENNEDNAAKKVKKIEYLEKSVFEDFVNCTDGEILISPDLITPDGLFVCKNKNTFTRKGDKGEQTLLTFFRSEVQQRVSVPKEGDEADSTPFYIDRIYFEENCGLYFLAEFDDAEIEQQVMEALRLLGENGIGTDRTVGNGLFIVETIANEQDFNLQINSRYGSFLSLGLFLPTKEEHASIDFDESAWNLIKRGGYMAGSGNINLMHLRKRSVYMFREGSVLKASIELNGKYEDLQPAWNDEEIHPIWRDGQCLLLKI</sequence>
<keyword evidence="4" id="KW-0051">Antiviral defense</keyword>
<dbReference type="InterPro" id="IPR005537">
    <property type="entry name" value="RAMP_III_fam"/>
</dbReference>
<dbReference type="Pfam" id="PF03787">
    <property type="entry name" value="RAMPs"/>
    <property type="match status" value="1"/>
</dbReference>
<accession>A0A644V3L5</accession>
<dbReference type="AlphaFoldDB" id="A0A644V3L5"/>
<evidence type="ECO:0000256" key="3">
    <source>
        <dbReference type="ARBA" id="ARBA00022884"/>
    </source>
</evidence>
<dbReference type="InterPro" id="IPR040932">
    <property type="entry name" value="Csm4_C"/>
</dbReference>
<evidence type="ECO:0000259" key="6">
    <source>
        <dbReference type="Pfam" id="PF17953"/>
    </source>
</evidence>
<evidence type="ECO:0000256" key="1">
    <source>
        <dbReference type="ARBA" id="ARBA00005772"/>
    </source>
</evidence>
<dbReference type="GO" id="GO:0051607">
    <property type="term" value="P:defense response to virus"/>
    <property type="evidence" value="ECO:0007669"/>
    <property type="project" value="UniProtKB-KW"/>
</dbReference>
<proteinExistence type="inferred from homology"/>
<evidence type="ECO:0000256" key="2">
    <source>
        <dbReference type="ARBA" id="ARBA00016109"/>
    </source>
</evidence>
<organism evidence="7">
    <name type="scientific">bioreactor metagenome</name>
    <dbReference type="NCBI Taxonomy" id="1076179"/>
    <lineage>
        <taxon>unclassified sequences</taxon>
        <taxon>metagenomes</taxon>
        <taxon>ecological metagenomes</taxon>
    </lineage>
</organism>
<dbReference type="NCBIfam" id="TIGR01903">
    <property type="entry name" value="cas5_csm4"/>
    <property type="match status" value="1"/>
</dbReference>
<comment type="caution">
    <text evidence="7">The sequence shown here is derived from an EMBL/GenBank/DDBJ whole genome shotgun (WGS) entry which is preliminary data.</text>
</comment>
<dbReference type="EMBL" id="VSSQ01000213">
    <property type="protein sequence ID" value="MPL85920.1"/>
    <property type="molecule type" value="Genomic_DNA"/>
</dbReference>
<evidence type="ECO:0000259" key="5">
    <source>
        <dbReference type="Pfam" id="PF03787"/>
    </source>
</evidence>